<evidence type="ECO:0000313" key="1">
    <source>
        <dbReference type="EMBL" id="RZT01069.1"/>
    </source>
</evidence>
<dbReference type="EMBL" id="SGXF01000002">
    <property type="protein sequence ID" value="RZT01069.1"/>
    <property type="molecule type" value="Genomic_DNA"/>
</dbReference>
<dbReference type="AlphaFoldDB" id="A0A4V2F7U7"/>
<name>A0A4V2F7U7_9FIRM</name>
<organism evidence="1 2">
    <name type="scientific">Cuneatibacter caecimuris</name>
    <dbReference type="NCBI Taxonomy" id="1796618"/>
    <lineage>
        <taxon>Bacteria</taxon>
        <taxon>Bacillati</taxon>
        <taxon>Bacillota</taxon>
        <taxon>Clostridia</taxon>
        <taxon>Lachnospirales</taxon>
        <taxon>Lachnospiraceae</taxon>
        <taxon>Cuneatibacter</taxon>
    </lineage>
</organism>
<evidence type="ECO:0000313" key="2">
    <source>
        <dbReference type="Proteomes" id="UP000292927"/>
    </source>
</evidence>
<proteinExistence type="predicted"/>
<dbReference type="Proteomes" id="UP000292927">
    <property type="component" value="Unassembled WGS sequence"/>
</dbReference>
<accession>A0A4V2F7U7</accession>
<keyword evidence="2" id="KW-1185">Reference proteome</keyword>
<sequence>MRNNFYNCNIEEIFRPFFFVAALKSSTEKKEKACE</sequence>
<gene>
    <name evidence="1" type="ORF">EV209_1507</name>
</gene>
<comment type="caution">
    <text evidence="1">The sequence shown here is derived from an EMBL/GenBank/DDBJ whole genome shotgun (WGS) entry which is preliminary data.</text>
</comment>
<reference evidence="1 2" key="1">
    <citation type="submission" date="2019-02" db="EMBL/GenBank/DDBJ databases">
        <title>Genomic Encyclopedia of Type Strains, Phase IV (KMG-IV): sequencing the most valuable type-strain genomes for metagenomic binning, comparative biology and taxonomic classification.</title>
        <authorList>
            <person name="Goeker M."/>
        </authorList>
    </citation>
    <scope>NUCLEOTIDE SEQUENCE [LARGE SCALE GENOMIC DNA]</scope>
    <source>
        <strain evidence="1 2">DSM 29486</strain>
    </source>
</reference>
<protein>
    <submittedName>
        <fullName evidence="1">Uncharacterized protein</fullName>
    </submittedName>
</protein>